<protein>
    <submittedName>
        <fullName evidence="2">Neutral/alkaline non-lysosomal ceramidase N-terminal domain-containing protein</fullName>
    </submittedName>
</protein>
<dbReference type="KEGG" id="slom:PXH66_03165"/>
<dbReference type="Pfam" id="PF04734">
    <property type="entry name" value="Ceramidase_alk"/>
    <property type="match status" value="1"/>
</dbReference>
<name>A0AAF0I1K9_9BACT</name>
<sequence length="453" mass="49351">MIQTGFGSSDITPRLGVQLAGYGPYRNRAAREIIAPLRARAMVLTDRRRCAVVLSVELCGVPRELAARLQAAVAKRIGCRPKEVMVSVTHTHSSPSVGGMFGWGEADAMYVETLPARAAEAAVEAWQSRAELAWRHAEVPCEGIAVNRETDAGFALAANFADRMDPAWRPDHPEHTDPTVRVLAAWSGNRPVGMLHHFGCHPVVYGEKTAAIHGDFVGLASAHVERTYPGSVAMFLPGALGDINPKLNHRVPTESRRALHAIARQYGKALRHGLKVGRHLEMDTFQSIRRDEVFARQAWSRGKIDQRIAELEACFDTVGISDHPHTGGEPPLQTLGMERARLEGLRAVRSQFRGERAPNPPVCLHGLQLGPVAILGCGLEPYHRLQAPVLKGSPHVHTWIVGLVGGVGYAPDRAAHERAGYAGDFVPLICGELPFRCVHHELPRALISLAKAL</sequence>
<feature type="domain" description="Neutral/alkaline non-lysosomal ceramidase N-terminal" evidence="1">
    <location>
        <begin position="4"/>
        <end position="248"/>
    </location>
</feature>
<organism evidence="2 3">
    <name type="scientific">Synoicihabitans lomoniglobus</name>
    <dbReference type="NCBI Taxonomy" id="2909285"/>
    <lineage>
        <taxon>Bacteria</taxon>
        <taxon>Pseudomonadati</taxon>
        <taxon>Verrucomicrobiota</taxon>
        <taxon>Opitutia</taxon>
        <taxon>Opitutales</taxon>
        <taxon>Opitutaceae</taxon>
        <taxon>Synoicihabitans</taxon>
    </lineage>
</organism>
<accession>A0AAF0I1K9</accession>
<evidence type="ECO:0000313" key="3">
    <source>
        <dbReference type="Proteomes" id="UP001218638"/>
    </source>
</evidence>
<evidence type="ECO:0000259" key="1">
    <source>
        <dbReference type="Pfam" id="PF04734"/>
    </source>
</evidence>
<keyword evidence="3" id="KW-1185">Reference proteome</keyword>
<dbReference type="Proteomes" id="UP001218638">
    <property type="component" value="Chromosome"/>
</dbReference>
<proteinExistence type="predicted"/>
<dbReference type="InterPro" id="IPR031329">
    <property type="entry name" value="NEUT/ALK_ceramidase_N"/>
</dbReference>
<dbReference type="AlphaFoldDB" id="A0AAF0I1K9"/>
<dbReference type="RefSeq" id="WP_330930377.1">
    <property type="nucleotide sequence ID" value="NZ_CP119075.1"/>
</dbReference>
<dbReference type="EMBL" id="CP119075">
    <property type="protein sequence ID" value="WED65847.1"/>
    <property type="molecule type" value="Genomic_DNA"/>
</dbReference>
<gene>
    <name evidence="2" type="ORF">PXH66_03165</name>
</gene>
<reference evidence="2" key="1">
    <citation type="submission" date="2023-03" db="EMBL/GenBank/DDBJ databases">
        <title>Lomoglobus Profundus gen. nov., sp. nov., a novel member of the phylum Verrucomicrobia, isolated from deep-marine sediment of South China Sea.</title>
        <authorList>
            <person name="Ahmad T."/>
            <person name="Ishaq S.E."/>
            <person name="Wang F."/>
        </authorList>
    </citation>
    <scope>NUCLEOTIDE SEQUENCE</scope>
    <source>
        <strain evidence="2">LMO-M01</strain>
    </source>
</reference>
<evidence type="ECO:0000313" key="2">
    <source>
        <dbReference type="EMBL" id="WED65847.1"/>
    </source>
</evidence>